<comment type="caution">
    <text evidence="3">The sequence shown here is derived from an EMBL/GenBank/DDBJ whole genome shotgun (WGS) entry which is preliminary data.</text>
</comment>
<feature type="transmembrane region" description="Helical" evidence="2">
    <location>
        <begin position="64"/>
        <end position="87"/>
    </location>
</feature>
<dbReference type="Proteomes" id="UP000237144">
    <property type="component" value="Unassembled WGS sequence"/>
</dbReference>
<feature type="transmembrane region" description="Helical" evidence="2">
    <location>
        <begin position="146"/>
        <end position="169"/>
    </location>
</feature>
<dbReference type="OrthoDB" id="2535424at2759"/>
<feature type="transmembrane region" description="Helical" evidence="2">
    <location>
        <begin position="108"/>
        <end position="126"/>
    </location>
</feature>
<keyword evidence="2" id="KW-0812">Transmembrane</keyword>
<sequence length="573" mass="63418">MLEHCMSGNVTFGAGVPDGAAWIGPNFAALLEQIKSGQSPYLFLIEIVHKLYHPAVPDGFHVQLYVQLGLFSICALLILLGLAVRLLQGRFWIFHRLDRTIVLPNASTLFGLCALVFVGLGFWLVISTIEISQGADLPRYYTGLRVAWFGAIWTGAFFEIWTTVAGWYVRQYGTHYRESRRRSCVALLIPVAVFVIAWVPPLALCVPHARRYNRSFRISQEITNDLWRWQRTWRSGDGLDMGKLLSLFTPGAELGNELIGSHRLSRICSWFCTGILFITFIVYVLAASLEISQLGKTIRDLQGQAAQRMAQVHELPAIPSKPAPPASLAASDLPELAYCHNPTPASLEPYKSSERKAETQRRPRHPKDGSLASWALLAWVRRNRIYSAGCIAVMLLAQAAVDLWRAVAPLNIQYPSSRFQVEILVSCWIHGVLATTVSLLLLFRSFDASSSRLLRRLERACTWLPFPPSVSSSAQKSITSEDQPPIYHAQAPSGDTIPLTPYPAALDSPASVDKHPYAASSLPLESIPSFPSVGATVDCGEANSRLDDDPSTMYLRAVAQAQARWLPSRSANP</sequence>
<evidence type="ECO:0000256" key="2">
    <source>
        <dbReference type="SAM" id="Phobius"/>
    </source>
</evidence>
<dbReference type="EMBL" id="PJQD01000029">
    <property type="protein sequence ID" value="POY74090.1"/>
    <property type="molecule type" value="Genomic_DNA"/>
</dbReference>
<keyword evidence="4" id="KW-1185">Reference proteome</keyword>
<reference evidence="3 4" key="1">
    <citation type="journal article" date="2018" name="Front. Microbiol.">
        <title>Prospects for Fungal Bioremediation of Acidic Radioactive Waste Sites: Characterization and Genome Sequence of Rhodotorula taiwanensis MD1149.</title>
        <authorList>
            <person name="Tkavc R."/>
            <person name="Matrosova V.Y."/>
            <person name="Grichenko O.E."/>
            <person name="Gostincar C."/>
            <person name="Volpe R.P."/>
            <person name="Klimenkova P."/>
            <person name="Gaidamakova E.K."/>
            <person name="Zhou C.E."/>
            <person name="Stewart B.J."/>
            <person name="Lyman M.G."/>
            <person name="Malfatti S.A."/>
            <person name="Rubinfeld B."/>
            <person name="Courtot M."/>
            <person name="Singh J."/>
            <person name="Dalgard C.L."/>
            <person name="Hamilton T."/>
            <person name="Frey K.G."/>
            <person name="Gunde-Cimerman N."/>
            <person name="Dugan L."/>
            <person name="Daly M.J."/>
        </authorList>
    </citation>
    <scope>NUCLEOTIDE SEQUENCE [LARGE SCALE GENOMIC DNA]</scope>
    <source>
        <strain evidence="3 4">MD1149</strain>
    </source>
</reference>
<dbReference type="AlphaFoldDB" id="A0A2S5BBE8"/>
<evidence type="ECO:0000256" key="1">
    <source>
        <dbReference type="SAM" id="MobiDB-lite"/>
    </source>
</evidence>
<feature type="transmembrane region" description="Helical" evidence="2">
    <location>
        <begin position="423"/>
        <end position="443"/>
    </location>
</feature>
<feature type="transmembrane region" description="Helical" evidence="2">
    <location>
        <begin position="264"/>
        <end position="286"/>
    </location>
</feature>
<keyword evidence="2" id="KW-0472">Membrane</keyword>
<accession>A0A2S5BBE8</accession>
<keyword evidence="2" id="KW-1133">Transmembrane helix</keyword>
<feature type="transmembrane region" description="Helical" evidence="2">
    <location>
        <begin position="385"/>
        <end position="403"/>
    </location>
</feature>
<name>A0A2S5BBE8_9BASI</name>
<feature type="transmembrane region" description="Helical" evidence="2">
    <location>
        <begin position="185"/>
        <end position="204"/>
    </location>
</feature>
<feature type="compositionally biased region" description="Basic and acidic residues" evidence="1">
    <location>
        <begin position="351"/>
        <end position="361"/>
    </location>
</feature>
<feature type="region of interest" description="Disordered" evidence="1">
    <location>
        <begin position="342"/>
        <end position="367"/>
    </location>
</feature>
<evidence type="ECO:0000313" key="3">
    <source>
        <dbReference type="EMBL" id="POY74090.1"/>
    </source>
</evidence>
<gene>
    <name evidence="3" type="ORF">BMF94_2902</name>
</gene>
<organism evidence="3 4">
    <name type="scientific">Rhodotorula taiwanensis</name>
    <dbReference type="NCBI Taxonomy" id="741276"/>
    <lineage>
        <taxon>Eukaryota</taxon>
        <taxon>Fungi</taxon>
        <taxon>Dikarya</taxon>
        <taxon>Basidiomycota</taxon>
        <taxon>Pucciniomycotina</taxon>
        <taxon>Microbotryomycetes</taxon>
        <taxon>Sporidiobolales</taxon>
        <taxon>Sporidiobolaceae</taxon>
        <taxon>Rhodotorula</taxon>
    </lineage>
</organism>
<protein>
    <submittedName>
        <fullName evidence="3">Uncharacterized protein</fullName>
    </submittedName>
</protein>
<proteinExistence type="predicted"/>
<evidence type="ECO:0000313" key="4">
    <source>
        <dbReference type="Proteomes" id="UP000237144"/>
    </source>
</evidence>